<sequence>MDPFIVIIPRSIKRSSENHVSGFQTTFVFQNGINRRMRRSSRLHCDRRVFLRC</sequence>
<gene>
    <name evidence="1" type="ORF">NEIMUCOT_04566</name>
</gene>
<dbReference type="AlphaFoldDB" id="D2ZVC3"/>
<dbReference type="STRING" id="546266.NEIMUCOT_04566"/>
<comment type="caution">
    <text evidence="1">The sequence shown here is derived from an EMBL/GenBank/DDBJ whole genome shotgun (WGS) entry which is preliminary data.</text>
</comment>
<proteinExistence type="predicted"/>
<reference evidence="1 2" key="1">
    <citation type="submission" date="2009-10" db="EMBL/GenBank/DDBJ databases">
        <authorList>
            <person name="Weinstock G."/>
            <person name="Sodergren E."/>
            <person name="Clifton S."/>
            <person name="Fulton L."/>
            <person name="Fulton B."/>
            <person name="Courtney L."/>
            <person name="Fronick C."/>
            <person name="Harrison M."/>
            <person name="Strong C."/>
            <person name="Farmer C."/>
            <person name="Delahaunty K."/>
            <person name="Markovic C."/>
            <person name="Hall O."/>
            <person name="Minx P."/>
            <person name="Tomlinson C."/>
            <person name="Mitreva M."/>
            <person name="Nelson J."/>
            <person name="Hou S."/>
            <person name="Wollam A."/>
            <person name="Pepin K.H."/>
            <person name="Johnson M."/>
            <person name="Bhonagiri V."/>
            <person name="Nash W.E."/>
            <person name="Warren W."/>
            <person name="Chinwalla A."/>
            <person name="Mardis E.R."/>
            <person name="Wilson R.K."/>
        </authorList>
    </citation>
    <scope>NUCLEOTIDE SEQUENCE [LARGE SCALE GENOMIC DNA]</scope>
    <source>
        <strain evidence="2">ATCC 25996 / DSM 4631 / NCTC 10774 / M26</strain>
    </source>
</reference>
<name>D2ZVC3_NEIM2</name>
<organism evidence="1 2">
    <name type="scientific">Neisseria mucosa (strain ATCC 25996 / DSM 4631 / NCTC 10774 / M26)</name>
    <dbReference type="NCBI Taxonomy" id="546266"/>
    <lineage>
        <taxon>Bacteria</taxon>
        <taxon>Pseudomonadati</taxon>
        <taxon>Pseudomonadota</taxon>
        <taxon>Betaproteobacteria</taxon>
        <taxon>Neisseriales</taxon>
        <taxon>Neisseriaceae</taxon>
        <taxon>Neisseria</taxon>
    </lineage>
</organism>
<dbReference type="Proteomes" id="UP000003344">
    <property type="component" value="Unassembled WGS sequence"/>
</dbReference>
<evidence type="ECO:0000313" key="1">
    <source>
        <dbReference type="EMBL" id="EFC88904.1"/>
    </source>
</evidence>
<protein>
    <submittedName>
        <fullName evidence="1">Uncharacterized protein</fullName>
    </submittedName>
</protein>
<evidence type="ECO:0000313" key="2">
    <source>
        <dbReference type="Proteomes" id="UP000003344"/>
    </source>
</evidence>
<dbReference type="EMBL" id="ACDX02000005">
    <property type="protein sequence ID" value="EFC88904.1"/>
    <property type="molecule type" value="Genomic_DNA"/>
</dbReference>
<accession>D2ZVC3</accession>